<gene>
    <name evidence="3" type="ORF">WR25_20408</name>
</gene>
<proteinExistence type="predicted"/>
<evidence type="ECO:0000259" key="2">
    <source>
        <dbReference type="Pfam" id="PF00089"/>
    </source>
</evidence>
<dbReference type="OrthoDB" id="5861642at2759"/>
<dbReference type="GO" id="GO:0004252">
    <property type="term" value="F:serine-type endopeptidase activity"/>
    <property type="evidence" value="ECO:0007669"/>
    <property type="project" value="InterPro"/>
</dbReference>
<name>A0A2A2JLV3_9BILA</name>
<dbReference type="STRING" id="2018661.A0A2A2JLV3"/>
<feature type="domain" description="Peptidase S1" evidence="2">
    <location>
        <begin position="66"/>
        <end position="97"/>
    </location>
</feature>
<dbReference type="AlphaFoldDB" id="A0A2A2JLV3"/>
<keyword evidence="4" id="KW-1185">Reference proteome</keyword>
<reference evidence="3 4" key="1">
    <citation type="journal article" date="2017" name="Curr. Biol.">
        <title>Genome architecture and evolution of a unichromosomal asexual nematode.</title>
        <authorList>
            <person name="Fradin H."/>
            <person name="Zegar C."/>
            <person name="Gutwein M."/>
            <person name="Lucas J."/>
            <person name="Kovtun M."/>
            <person name="Corcoran D."/>
            <person name="Baugh L.R."/>
            <person name="Kiontke K."/>
            <person name="Gunsalus K."/>
            <person name="Fitch D.H."/>
            <person name="Piano F."/>
        </authorList>
    </citation>
    <scope>NUCLEOTIDE SEQUENCE [LARGE SCALE GENOMIC DNA]</scope>
    <source>
        <strain evidence="3">PF1309</strain>
    </source>
</reference>
<dbReference type="EMBL" id="LIAE01010351">
    <property type="protein sequence ID" value="PAV62675.1"/>
    <property type="molecule type" value="Genomic_DNA"/>
</dbReference>
<feature type="compositionally biased region" description="Polar residues" evidence="1">
    <location>
        <begin position="159"/>
        <end position="174"/>
    </location>
</feature>
<dbReference type="InterPro" id="IPR043504">
    <property type="entry name" value="Peptidase_S1_PA_chymotrypsin"/>
</dbReference>
<protein>
    <recommendedName>
        <fullName evidence="2">Peptidase S1 domain-containing protein</fullName>
    </recommendedName>
</protein>
<accession>A0A2A2JLV3</accession>
<dbReference type="Pfam" id="PF00089">
    <property type="entry name" value="Trypsin"/>
    <property type="match status" value="1"/>
</dbReference>
<sequence length="174" mass="19458">MSIDMEEVVIWFSSTVNGSALCWIVPSWNGAEINFDFDLISQKFDFGFDFYINSNLHIHWILPPDEQKNCKGDSGGPLVVRDQLGQYVQVGITSFGASGLEGLVDQKTYPALCSEFTIEKDRDRLRSRMLVQRSNLHSELSDVGLDDSLVKERPDKHNSTNPQASSDTQIGATI</sequence>
<dbReference type="InterPro" id="IPR001254">
    <property type="entry name" value="Trypsin_dom"/>
</dbReference>
<dbReference type="Gene3D" id="2.40.10.10">
    <property type="entry name" value="Trypsin-like serine proteases"/>
    <property type="match status" value="1"/>
</dbReference>
<feature type="region of interest" description="Disordered" evidence="1">
    <location>
        <begin position="150"/>
        <end position="174"/>
    </location>
</feature>
<organism evidence="3 4">
    <name type="scientific">Diploscapter pachys</name>
    <dbReference type="NCBI Taxonomy" id="2018661"/>
    <lineage>
        <taxon>Eukaryota</taxon>
        <taxon>Metazoa</taxon>
        <taxon>Ecdysozoa</taxon>
        <taxon>Nematoda</taxon>
        <taxon>Chromadorea</taxon>
        <taxon>Rhabditida</taxon>
        <taxon>Rhabditina</taxon>
        <taxon>Rhabditomorpha</taxon>
        <taxon>Rhabditoidea</taxon>
        <taxon>Rhabditidae</taxon>
        <taxon>Diploscapter</taxon>
    </lineage>
</organism>
<dbReference type="Proteomes" id="UP000218231">
    <property type="component" value="Unassembled WGS sequence"/>
</dbReference>
<dbReference type="InterPro" id="IPR009003">
    <property type="entry name" value="Peptidase_S1_PA"/>
</dbReference>
<dbReference type="GO" id="GO:0006508">
    <property type="term" value="P:proteolysis"/>
    <property type="evidence" value="ECO:0007669"/>
    <property type="project" value="InterPro"/>
</dbReference>
<evidence type="ECO:0000313" key="3">
    <source>
        <dbReference type="EMBL" id="PAV62675.1"/>
    </source>
</evidence>
<evidence type="ECO:0000256" key="1">
    <source>
        <dbReference type="SAM" id="MobiDB-lite"/>
    </source>
</evidence>
<comment type="caution">
    <text evidence="3">The sequence shown here is derived from an EMBL/GenBank/DDBJ whole genome shotgun (WGS) entry which is preliminary data.</text>
</comment>
<dbReference type="SUPFAM" id="SSF50494">
    <property type="entry name" value="Trypsin-like serine proteases"/>
    <property type="match status" value="1"/>
</dbReference>
<evidence type="ECO:0000313" key="4">
    <source>
        <dbReference type="Proteomes" id="UP000218231"/>
    </source>
</evidence>